<dbReference type="SUPFAM" id="SSF69118">
    <property type="entry name" value="AhpD-like"/>
    <property type="match status" value="1"/>
</dbReference>
<sequence>MKDFPVPTREQVAPAAQGVFDNLQKGLGFIPNIFATIAHSPNALTNYLAFQQGQAKGAFSAEEREAVFLAVSQVNGCVYCQAAHTAIAKMNGFSEEETLQLRAGTHADPKLSVLTQLAASITTNRGRADEQLVEAFFNLGYSEGAFIDLISLVTDISFANYVHNATQVPVDFPAAPKLEAQPA</sequence>
<name>A0A1W1W1S9_9BACT</name>
<evidence type="ECO:0000313" key="2">
    <source>
        <dbReference type="EMBL" id="SMB99463.1"/>
    </source>
</evidence>
<gene>
    <name evidence="2" type="ORF">SAMN00120144_0207</name>
</gene>
<dbReference type="RefSeq" id="WP_084447271.1">
    <property type="nucleotide sequence ID" value="NZ_FWWW01000091.1"/>
</dbReference>
<feature type="domain" description="Carboxymuconolactone decarboxylase-like" evidence="1">
    <location>
        <begin position="43"/>
        <end position="102"/>
    </location>
</feature>
<dbReference type="STRING" id="645990.SAMN00120144_0207"/>
<dbReference type="PANTHER" id="PTHR35446">
    <property type="entry name" value="SI:CH211-175M2.5"/>
    <property type="match status" value="1"/>
</dbReference>
<dbReference type="PANTHER" id="PTHR35446:SF3">
    <property type="entry name" value="CMD DOMAIN-CONTAINING PROTEIN"/>
    <property type="match status" value="1"/>
</dbReference>
<protein>
    <submittedName>
        <fullName evidence="2">Alkylhydroperoxidase like protein, AhpD family</fullName>
    </submittedName>
</protein>
<keyword evidence="2" id="KW-0560">Oxidoreductase</keyword>
<dbReference type="InterPro" id="IPR029032">
    <property type="entry name" value="AhpD-like"/>
</dbReference>
<dbReference type="Proteomes" id="UP000192266">
    <property type="component" value="Unassembled WGS sequence"/>
</dbReference>
<keyword evidence="2" id="KW-0575">Peroxidase</keyword>
<dbReference type="GO" id="GO:0051920">
    <property type="term" value="F:peroxiredoxin activity"/>
    <property type="evidence" value="ECO:0007669"/>
    <property type="project" value="InterPro"/>
</dbReference>
<dbReference type="EMBL" id="FWWW01000091">
    <property type="protein sequence ID" value="SMB99463.1"/>
    <property type="molecule type" value="Genomic_DNA"/>
</dbReference>
<dbReference type="InterPro" id="IPR004675">
    <property type="entry name" value="AhpD_core"/>
</dbReference>
<dbReference type="InterPro" id="IPR003779">
    <property type="entry name" value="CMD-like"/>
</dbReference>
<proteinExistence type="predicted"/>
<dbReference type="NCBIfam" id="TIGR00778">
    <property type="entry name" value="ahpD_dom"/>
    <property type="match status" value="1"/>
</dbReference>
<keyword evidence="3" id="KW-1185">Reference proteome</keyword>
<dbReference type="Gene3D" id="1.20.1290.10">
    <property type="entry name" value="AhpD-like"/>
    <property type="match status" value="1"/>
</dbReference>
<dbReference type="AlphaFoldDB" id="A0A1W1W1S9"/>
<evidence type="ECO:0000259" key="1">
    <source>
        <dbReference type="Pfam" id="PF02627"/>
    </source>
</evidence>
<reference evidence="2 3" key="1">
    <citation type="submission" date="2017-04" db="EMBL/GenBank/DDBJ databases">
        <authorList>
            <person name="Afonso C.L."/>
            <person name="Miller P.J."/>
            <person name="Scott M.A."/>
            <person name="Spackman E."/>
            <person name="Goraichik I."/>
            <person name="Dimitrov K.M."/>
            <person name="Suarez D.L."/>
            <person name="Swayne D.E."/>
        </authorList>
    </citation>
    <scope>NUCLEOTIDE SEQUENCE [LARGE SCALE GENOMIC DNA]</scope>
    <source>
        <strain evidence="2 3">DSM 11622</strain>
    </source>
</reference>
<evidence type="ECO:0000313" key="3">
    <source>
        <dbReference type="Proteomes" id="UP000192266"/>
    </source>
</evidence>
<dbReference type="Pfam" id="PF02627">
    <property type="entry name" value="CMD"/>
    <property type="match status" value="1"/>
</dbReference>
<accession>A0A1W1W1S9</accession>
<dbReference type="OrthoDB" id="9808310at2"/>
<organism evidence="2 3">
    <name type="scientific">Hymenobacter roseosalivarius DSM 11622</name>
    <dbReference type="NCBI Taxonomy" id="645990"/>
    <lineage>
        <taxon>Bacteria</taxon>
        <taxon>Pseudomonadati</taxon>
        <taxon>Bacteroidota</taxon>
        <taxon>Cytophagia</taxon>
        <taxon>Cytophagales</taxon>
        <taxon>Hymenobacteraceae</taxon>
        <taxon>Hymenobacter</taxon>
    </lineage>
</organism>